<dbReference type="AlphaFoldDB" id="A0A0C1ZIG6"/>
<gene>
    <name evidence="1" type="ORF">DB30_03386</name>
</gene>
<evidence type="ECO:0000313" key="2">
    <source>
        <dbReference type="Proteomes" id="UP000031599"/>
    </source>
</evidence>
<organism evidence="1 2">
    <name type="scientific">Enhygromyxa salina</name>
    <dbReference type="NCBI Taxonomy" id="215803"/>
    <lineage>
        <taxon>Bacteria</taxon>
        <taxon>Pseudomonadati</taxon>
        <taxon>Myxococcota</taxon>
        <taxon>Polyangia</taxon>
        <taxon>Nannocystales</taxon>
        <taxon>Nannocystaceae</taxon>
        <taxon>Enhygromyxa</taxon>
    </lineage>
</organism>
<dbReference type="Pfam" id="PF04820">
    <property type="entry name" value="Trp_halogenase"/>
    <property type="match status" value="1"/>
</dbReference>
<dbReference type="EMBL" id="JMCC02000026">
    <property type="protein sequence ID" value="KIG17329.1"/>
    <property type="molecule type" value="Genomic_DNA"/>
</dbReference>
<dbReference type="PANTHER" id="PTHR43747">
    <property type="entry name" value="FAD-BINDING PROTEIN"/>
    <property type="match status" value="1"/>
</dbReference>
<accession>A0A0C1ZIG6</accession>
<dbReference type="InterPro" id="IPR050816">
    <property type="entry name" value="Flavin-dep_Halogenase_NPB"/>
</dbReference>
<dbReference type="PANTHER" id="PTHR43747:SF1">
    <property type="entry name" value="SLR1998 PROTEIN"/>
    <property type="match status" value="1"/>
</dbReference>
<dbReference type="Gene3D" id="3.50.50.60">
    <property type="entry name" value="FAD/NAD(P)-binding domain"/>
    <property type="match status" value="1"/>
</dbReference>
<dbReference type="RefSeq" id="WP_052548415.1">
    <property type="nucleotide sequence ID" value="NZ_JMCC02000026.1"/>
</dbReference>
<evidence type="ECO:0000313" key="1">
    <source>
        <dbReference type="EMBL" id="KIG17329.1"/>
    </source>
</evidence>
<dbReference type="GO" id="GO:0004497">
    <property type="term" value="F:monooxygenase activity"/>
    <property type="evidence" value="ECO:0007669"/>
    <property type="project" value="InterPro"/>
</dbReference>
<dbReference type="InterPro" id="IPR006905">
    <property type="entry name" value="Flavin_halogenase"/>
</dbReference>
<protein>
    <submittedName>
        <fullName evidence="1">Halogenase</fullName>
    </submittedName>
</protein>
<dbReference type="SMR" id="A0A0C1ZIG6"/>
<reference evidence="1 2" key="1">
    <citation type="submission" date="2014-12" db="EMBL/GenBank/DDBJ databases">
        <title>Genome assembly of Enhygromyxa salina DSM 15201.</title>
        <authorList>
            <person name="Sharma G."/>
            <person name="Subramanian S."/>
        </authorList>
    </citation>
    <scope>NUCLEOTIDE SEQUENCE [LARGE SCALE GENOMIC DNA]</scope>
    <source>
        <strain evidence="1 2">DSM 15201</strain>
    </source>
</reference>
<proteinExistence type="predicted"/>
<dbReference type="Proteomes" id="UP000031599">
    <property type="component" value="Unassembled WGS sequence"/>
</dbReference>
<sequence length="580" mass="64814">MPHDLVILGGGLAGLTLALQLHRRLPRHDIVVLDRQLSPLPRHAHKVGESTVVGGADYLHHVLGMHDYLAHEQVHKLGLRFFMGDPRADFSTRPELGRSIFRPEINEWQFDRGALEDELRDRVRAAGISLREGHKLLDIELASGRAPHHLRVDDGETVRELEAQWVVDATGRRRFVQRKLGVHEPLDSDCSSSWFRVPTRVDVSDWVPATQRDWHARVPGGYRVNSTQHIVGPGYWVWIIPLPGPATSIGIVTRESDHAFSSFNTLALAKAWLREHEPRVFEALEHEQAFGFGVMRRYTGFVPTQVVSLDRWACTGEAACVVDPLYSGAINGIATINSMIVELVELDAAGALEQAHCDHVNAEFCGWAKWVVPAFQRTYAYFGNTLITTCKVLWDFSYVAALGSPNLLNRVFRPGFLTDATLRDAPVEAGLPRYRALYETMLELFDAWAAASTRDATQTYAWIDYLELPFLGEILLASHARCDDLVGLWRRHGAIVEEVAQALFLLMVEDLHPEALPALVEAGWLDAWSISADPSDWAAGGPLFTPETAPLDAADRPLAWRDIRAQLRSCFKFSTDAAIT</sequence>
<name>A0A0C1ZIG6_9BACT</name>
<dbReference type="SUPFAM" id="SSF51905">
    <property type="entry name" value="FAD/NAD(P)-binding domain"/>
    <property type="match status" value="1"/>
</dbReference>
<dbReference type="InterPro" id="IPR036188">
    <property type="entry name" value="FAD/NAD-bd_sf"/>
</dbReference>
<comment type="caution">
    <text evidence="1">The sequence shown here is derived from an EMBL/GenBank/DDBJ whole genome shotgun (WGS) entry which is preliminary data.</text>
</comment>